<accession>A0A9W8DSY5</accession>
<gene>
    <name evidence="3" type="ORF">IWQ60_008067</name>
</gene>
<evidence type="ECO:0000313" key="4">
    <source>
        <dbReference type="Proteomes" id="UP001150569"/>
    </source>
</evidence>
<feature type="region of interest" description="Disordered" evidence="1">
    <location>
        <begin position="497"/>
        <end position="535"/>
    </location>
</feature>
<dbReference type="GO" id="GO:0030479">
    <property type="term" value="C:actin cortical patch"/>
    <property type="evidence" value="ECO:0007669"/>
    <property type="project" value="TreeGrafter"/>
</dbReference>
<comment type="caution">
    <text evidence="3">The sequence shown here is derived from an EMBL/GenBank/DDBJ whole genome shotgun (WGS) entry which is preliminary data.</text>
</comment>
<evidence type="ECO:0000313" key="3">
    <source>
        <dbReference type="EMBL" id="KAJ1916536.1"/>
    </source>
</evidence>
<organism evidence="3 4">
    <name type="scientific">Tieghemiomyces parasiticus</name>
    <dbReference type="NCBI Taxonomy" id="78921"/>
    <lineage>
        <taxon>Eukaryota</taxon>
        <taxon>Fungi</taxon>
        <taxon>Fungi incertae sedis</taxon>
        <taxon>Zoopagomycota</taxon>
        <taxon>Kickxellomycotina</taxon>
        <taxon>Dimargaritomycetes</taxon>
        <taxon>Dimargaritales</taxon>
        <taxon>Dimargaritaceae</taxon>
        <taxon>Tieghemiomyces</taxon>
    </lineage>
</organism>
<sequence>MQSDTNLLLFPTYATKAPAISSAGKNPRELSGRVAARKFLCPAILAHLPRIRHRLDYAPLISPPEKDGWRVRTKGWTYTTNSNSRKVRVALALARKMTGSGAEEEARSMFTDRFSMLMADTMRNTTVSVRVAGLTVPTHMVIEGDPVEPNPGPNTGAYNATMANAQPNGSSAASLTSARPPSHTAPPLPRRTSELPRQGSDSVRVYAENGRFSSYLQVSNRDVMHWLGEASPETKDAATRGHMLLRLEGFLYHNATPSFGVADLISPYGTSVISDIDDTIKISNVTGGKLALMQNTLFQRSQQVPGMAALYRSWWEQGVHFHYVSNSPWQLLPTLQKFFRENNFPPGSAHLKMWDTGEGGSRFSFLQSPADGKRDAIRGILADFPYRKFIFVGDSGQMDMELYADIAREFPNQVVKIFIRDITSPDPHVPDTKSDSDSCTPPTRAETERSPLGTPGSAGSSPTKKPILRTSLSEGDQPFHHSDPDLLAVSAAAKSLPVSNTSSPGSSFTLSSSASSQHSGSPPLSRASSGYESDSVVLAPSTRTVTGGAEAENLSRRALANQLSAIGSRPDGATKPQNDGPRTGAESTPKVINHPHPNPPPYDPHHPFAPSSVTLTTPSAHASSSWLPRNVSQSSLRKMVSKMSLRNLTGSVGGGSGGGVSHTPDPHGQSVYVTPRGITASTPSQRNGLHDYPTGGGGGNGTRTEQISDNILYDTAASREAVALMEFYDRVDRVFSHLRDDQWELFQGADRVRDCPVVAQYLGSRQRK</sequence>
<reference evidence="3" key="1">
    <citation type="submission" date="2022-07" db="EMBL/GenBank/DDBJ databases">
        <title>Phylogenomic reconstructions and comparative analyses of Kickxellomycotina fungi.</title>
        <authorList>
            <person name="Reynolds N.K."/>
            <person name="Stajich J.E."/>
            <person name="Barry K."/>
            <person name="Grigoriev I.V."/>
            <person name="Crous P."/>
            <person name="Smith M.E."/>
        </authorList>
    </citation>
    <scope>NUCLEOTIDE SEQUENCE</scope>
    <source>
        <strain evidence="3">RSA 861</strain>
    </source>
</reference>
<dbReference type="AlphaFoldDB" id="A0A9W8DSY5"/>
<feature type="compositionally biased region" description="Polar residues" evidence="1">
    <location>
        <begin position="611"/>
        <end position="631"/>
    </location>
</feature>
<dbReference type="OrthoDB" id="2117591at2759"/>
<protein>
    <recommendedName>
        <fullName evidence="2">Phosphatidate phosphatase APP1 catalytic domain-containing protein</fullName>
    </recommendedName>
</protein>
<keyword evidence="4" id="KW-1185">Reference proteome</keyword>
<dbReference type="InterPro" id="IPR052935">
    <property type="entry name" value="Mg2+_PAP"/>
</dbReference>
<evidence type="ECO:0000259" key="2">
    <source>
        <dbReference type="Pfam" id="PF09949"/>
    </source>
</evidence>
<dbReference type="Proteomes" id="UP001150569">
    <property type="component" value="Unassembled WGS sequence"/>
</dbReference>
<dbReference type="EMBL" id="JANBPT010000579">
    <property type="protein sequence ID" value="KAJ1916536.1"/>
    <property type="molecule type" value="Genomic_DNA"/>
</dbReference>
<feature type="compositionally biased region" description="Low complexity" evidence="1">
    <location>
        <begin position="497"/>
        <end position="525"/>
    </location>
</feature>
<proteinExistence type="predicted"/>
<name>A0A9W8DSY5_9FUNG</name>
<feature type="region of interest" description="Disordered" evidence="1">
    <location>
        <begin position="425"/>
        <end position="483"/>
    </location>
</feature>
<dbReference type="PANTHER" id="PTHR28208">
    <property type="entry name" value="PHOSPHATIDATE PHOSPHATASE APP1"/>
    <property type="match status" value="1"/>
</dbReference>
<feature type="region of interest" description="Disordered" evidence="1">
    <location>
        <begin position="142"/>
        <end position="201"/>
    </location>
</feature>
<feature type="domain" description="Phosphatidate phosphatase APP1 catalytic" evidence="2">
    <location>
        <begin position="271"/>
        <end position="421"/>
    </location>
</feature>
<dbReference type="Pfam" id="PF09949">
    <property type="entry name" value="APP1_cat"/>
    <property type="match status" value="1"/>
</dbReference>
<dbReference type="PANTHER" id="PTHR28208:SF3">
    <property type="entry name" value="PHOSPHATIDATE PHOSPHATASE APP1"/>
    <property type="match status" value="1"/>
</dbReference>
<dbReference type="InterPro" id="IPR019236">
    <property type="entry name" value="APP1_cat"/>
</dbReference>
<feature type="region of interest" description="Disordered" evidence="1">
    <location>
        <begin position="680"/>
        <end position="702"/>
    </location>
</feature>
<feature type="region of interest" description="Disordered" evidence="1">
    <location>
        <begin position="563"/>
        <end position="631"/>
    </location>
</feature>
<evidence type="ECO:0000256" key="1">
    <source>
        <dbReference type="SAM" id="MobiDB-lite"/>
    </source>
</evidence>
<feature type="compositionally biased region" description="Polar residues" evidence="1">
    <location>
        <begin position="156"/>
        <end position="179"/>
    </location>
</feature>
<dbReference type="GO" id="GO:0008195">
    <property type="term" value="F:phosphatidate phosphatase activity"/>
    <property type="evidence" value="ECO:0007669"/>
    <property type="project" value="InterPro"/>
</dbReference>